<evidence type="ECO:0000313" key="4">
    <source>
        <dbReference type="Proteomes" id="UP000011131"/>
    </source>
</evidence>
<dbReference type="Pfam" id="PF04264">
    <property type="entry name" value="YceI"/>
    <property type="match status" value="1"/>
</dbReference>
<keyword evidence="4" id="KW-1185">Reference proteome</keyword>
<sequence>MLGSQRMLWSVVAMVVLSSSPAVASEWEVDSSHSSVEFSIRHLVSNVRGRFDKVEGTLSRDDADPTQSKMTLTIDVASIDTGVPDRDKHLKSPDFFDAAKFPTMTFRSTKIGKSTGKDAYEVTGDLTLHGVTKPVTLQVQDLGSVKGPKGMVRGLEATGTLNRKDWGITWNNALDSGGTILGDEVKVLINLELKEKAQAAAPKK</sequence>
<dbReference type="PANTHER" id="PTHR34406">
    <property type="entry name" value="PROTEIN YCEI"/>
    <property type="match status" value="1"/>
</dbReference>
<protein>
    <recommendedName>
        <fullName evidence="2">Lipid/polyisoprenoid-binding YceI-like domain-containing protein</fullName>
    </recommendedName>
</protein>
<reference evidence="3 4" key="1">
    <citation type="journal article" date="2013" name="Genome Announc.">
        <title>Complete genome sequence of Myxococcus stipitatus strain DSM 14675, a fruiting myxobacterium.</title>
        <authorList>
            <person name="Huntley S."/>
            <person name="Kneip S."/>
            <person name="Treuner-Lange A."/>
            <person name="Sogaard-Andersen L."/>
        </authorList>
    </citation>
    <scope>NUCLEOTIDE SEQUENCE [LARGE SCALE GENOMIC DNA]</scope>
    <source>
        <strain evidence="4">DSM 14675 / JCM 12634 / Mx s8</strain>
    </source>
</reference>
<feature type="domain" description="Lipid/polyisoprenoid-binding YceI-like" evidence="2">
    <location>
        <begin position="26"/>
        <end position="194"/>
    </location>
</feature>
<feature type="chain" id="PRO_5003984005" description="Lipid/polyisoprenoid-binding YceI-like domain-containing protein" evidence="1">
    <location>
        <begin position="25"/>
        <end position="204"/>
    </location>
</feature>
<dbReference type="Proteomes" id="UP000011131">
    <property type="component" value="Chromosome"/>
</dbReference>
<dbReference type="eggNOG" id="COG2353">
    <property type="taxonomic scope" value="Bacteria"/>
</dbReference>
<dbReference type="PANTHER" id="PTHR34406:SF1">
    <property type="entry name" value="PROTEIN YCEI"/>
    <property type="match status" value="1"/>
</dbReference>
<dbReference type="EMBL" id="CP004025">
    <property type="protein sequence ID" value="AGC43178.1"/>
    <property type="molecule type" value="Genomic_DNA"/>
</dbReference>
<evidence type="ECO:0000259" key="2">
    <source>
        <dbReference type="SMART" id="SM00867"/>
    </source>
</evidence>
<dbReference type="SUPFAM" id="SSF101874">
    <property type="entry name" value="YceI-like"/>
    <property type="match status" value="1"/>
</dbReference>
<feature type="signal peptide" evidence="1">
    <location>
        <begin position="1"/>
        <end position="24"/>
    </location>
</feature>
<name>L7U4V2_MYXSD</name>
<dbReference type="InterPro" id="IPR007372">
    <property type="entry name" value="Lipid/polyisoprenoid-bd_YceI"/>
</dbReference>
<keyword evidence="1" id="KW-0732">Signal</keyword>
<evidence type="ECO:0000256" key="1">
    <source>
        <dbReference type="SAM" id="SignalP"/>
    </source>
</evidence>
<gene>
    <name evidence="3" type="ordered locus">MYSTI_01846</name>
</gene>
<dbReference type="SMART" id="SM00867">
    <property type="entry name" value="YceI"/>
    <property type="match status" value="1"/>
</dbReference>
<dbReference type="AlphaFoldDB" id="L7U4V2"/>
<dbReference type="InterPro" id="IPR036761">
    <property type="entry name" value="TTHA0802/YceI-like_sf"/>
</dbReference>
<dbReference type="STRING" id="1278073.MYSTI_01846"/>
<dbReference type="PATRIC" id="fig|1278073.3.peg.1895"/>
<proteinExistence type="predicted"/>
<accession>L7U4V2</accession>
<dbReference type="Gene3D" id="2.40.128.110">
    <property type="entry name" value="Lipid/polyisoprenoid-binding, YceI-like"/>
    <property type="match status" value="1"/>
</dbReference>
<evidence type="ECO:0000313" key="3">
    <source>
        <dbReference type="EMBL" id="AGC43178.1"/>
    </source>
</evidence>
<dbReference type="KEGG" id="msd:MYSTI_01846"/>
<dbReference type="HOGENOM" id="CLU_071003_3_0_7"/>
<organism evidence="3 4">
    <name type="scientific">Myxococcus stipitatus (strain DSM 14675 / JCM 12634 / Mx s8)</name>
    <dbReference type="NCBI Taxonomy" id="1278073"/>
    <lineage>
        <taxon>Bacteria</taxon>
        <taxon>Pseudomonadati</taxon>
        <taxon>Myxococcota</taxon>
        <taxon>Myxococcia</taxon>
        <taxon>Myxococcales</taxon>
        <taxon>Cystobacterineae</taxon>
        <taxon>Myxococcaceae</taxon>
        <taxon>Myxococcus</taxon>
    </lineage>
</organism>